<dbReference type="InterPro" id="IPR019038">
    <property type="entry name" value="POLD3"/>
</dbReference>
<feature type="compositionally biased region" description="Basic and acidic residues" evidence="5">
    <location>
        <begin position="395"/>
        <end position="408"/>
    </location>
</feature>
<dbReference type="InterPro" id="IPR041913">
    <property type="entry name" value="POLD3_sf"/>
</dbReference>
<dbReference type="GeneID" id="63700826"/>
<dbReference type="PANTHER" id="PTHR17598">
    <property type="entry name" value="DNA POLYMERASE DELTA SUBUNIT 3"/>
    <property type="match status" value="1"/>
</dbReference>
<dbReference type="GO" id="GO:0003887">
    <property type="term" value="F:DNA-directed DNA polymerase activity"/>
    <property type="evidence" value="ECO:0007669"/>
    <property type="project" value="TreeGrafter"/>
</dbReference>
<feature type="compositionally biased region" description="Acidic residues" evidence="5">
    <location>
        <begin position="293"/>
        <end position="302"/>
    </location>
</feature>
<feature type="compositionally biased region" description="Acidic residues" evidence="5">
    <location>
        <begin position="329"/>
        <end position="359"/>
    </location>
</feature>
<evidence type="ECO:0000256" key="3">
    <source>
        <dbReference type="ARBA" id="ARBA00022705"/>
    </source>
</evidence>
<dbReference type="Gene3D" id="3.90.1030.20">
    <property type="entry name" value="DNA polymerase delta, p66 (Cdc27) subunit, wHTH domain"/>
    <property type="match status" value="1"/>
</dbReference>
<protein>
    <recommendedName>
        <fullName evidence="2">DNA polymerase delta subunit 3</fullName>
    </recommendedName>
</protein>
<sequence>MAVDSKKYLAENVLNERRTVTYRLLSRVLKVHSHVAKRILYDFHHNENSKKTNSVNATYVITGAQHPPEPPATNGNSHESDGDDIMQSSPYISSSMPNQDADADTVTTSSIILVREEDLEDAKLTFRSISSIHVYSLQPAALQDLNILTDVSRETLATYAHEDPLEYGKQWGMIQNQNVKRRTGARPPPPAASTKAPSNITVPAKRPLQNDPPKPEPSKNETVEQKQPPQKEISQPPSKPTAQPAPLKKEKGNLFSSFAKTKPKQKKEEAAPAASGAESAAASGAEDLNLGDASEEEPEELFPDSGKPASTSNRESRKEREERLKKMMEDDDDEEQGNDADEEMPDIAEPEEELEEPAPLDEPLPLPEKQELKEEVTVQGGRRRGKRQVMKKKTVKDEEGYLVTREEPSWESFSEDEPAAPPPKKKPAMNVPKVKPGTKPGQGSIMSFFGKK</sequence>
<accession>A0A017SHW4</accession>
<evidence type="ECO:0000313" key="7">
    <source>
        <dbReference type="Proteomes" id="UP000019804"/>
    </source>
</evidence>
<keyword evidence="3" id="KW-0235">DNA replication</keyword>
<keyword evidence="4" id="KW-0539">Nucleus</keyword>
<dbReference type="PANTHER" id="PTHR17598:SF13">
    <property type="entry name" value="DNA POLYMERASE DELTA SUBUNIT 3"/>
    <property type="match status" value="1"/>
</dbReference>
<keyword evidence="7" id="KW-1185">Reference proteome</keyword>
<feature type="compositionally biased region" description="Low complexity" evidence="5">
    <location>
        <begin position="271"/>
        <end position="286"/>
    </location>
</feature>
<dbReference type="STRING" id="1388766.A0A017SHW4"/>
<dbReference type="GO" id="GO:1904161">
    <property type="term" value="P:DNA synthesis involved in UV-damage excision repair"/>
    <property type="evidence" value="ECO:0007669"/>
    <property type="project" value="TreeGrafter"/>
</dbReference>
<evidence type="ECO:0000256" key="4">
    <source>
        <dbReference type="ARBA" id="ARBA00023242"/>
    </source>
</evidence>
<dbReference type="GO" id="GO:0043625">
    <property type="term" value="C:delta DNA polymerase complex"/>
    <property type="evidence" value="ECO:0007669"/>
    <property type="project" value="InterPro"/>
</dbReference>
<feature type="region of interest" description="Disordered" evidence="5">
    <location>
        <begin position="180"/>
        <end position="452"/>
    </location>
</feature>
<dbReference type="RefSeq" id="XP_040640211.1">
    <property type="nucleotide sequence ID" value="XM_040785702.1"/>
</dbReference>
<feature type="compositionally biased region" description="Basic and acidic residues" evidence="5">
    <location>
        <begin position="314"/>
        <end position="328"/>
    </location>
</feature>
<evidence type="ECO:0000256" key="5">
    <source>
        <dbReference type="SAM" id="MobiDB-lite"/>
    </source>
</evidence>
<dbReference type="GO" id="GO:0006271">
    <property type="term" value="P:DNA strand elongation involved in DNA replication"/>
    <property type="evidence" value="ECO:0007669"/>
    <property type="project" value="TreeGrafter"/>
</dbReference>
<dbReference type="HOGENOM" id="CLU_047736_0_0_1"/>
<evidence type="ECO:0000256" key="2">
    <source>
        <dbReference type="ARBA" id="ARBA00017589"/>
    </source>
</evidence>
<evidence type="ECO:0000256" key="1">
    <source>
        <dbReference type="ARBA" id="ARBA00004123"/>
    </source>
</evidence>
<feature type="compositionally biased region" description="Basic and acidic residues" evidence="5">
    <location>
        <begin position="213"/>
        <end position="224"/>
    </location>
</feature>
<dbReference type="OrthoDB" id="514823at2759"/>
<dbReference type="Proteomes" id="UP000019804">
    <property type="component" value="Unassembled WGS sequence"/>
</dbReference>
<gene>
    <name evidence="6" type="ORF">EURHEDRAFT_497611</name>
</gene>
<dbReference type="AlphaFoldDB" id="A0A017SHW4"/>
<name>A0A017SHW4_ASPRC</name>
<feature type="region of interest" description="Disordered" evidence="5">
    <location>
        <begin position="64"/>
        <end position="87"/>
    </location>
</feature>
<evidence type="ECO:0000313" key="6">
    <source>
        <dbReference type="EMBL" id="EYE96523.1"/>
    </source>
</evidence>
<organism evidence="6 7">
    <name type="scientific">Aspergillus ruber (strain CBS 135680)</name>
    <dbReference type="NCBI Taxonomy" id="1388766"/>
    <lineage>
        <taxon>Eukaryota</taxon>
        <taxon>Fungi</taxon>
        <taxon>Dikarya</taxon>
        <taxon>Ascomycota</taxon>
        <taxon>Pezizomycotina</taxon>
        <taxon>Eurotiomycetes</taxon>
        <taxon>Eurotiomycetidae</taxon>
        <taxon>Eurotiales</taxon>
        <taxon>Aspergillaceae</taxon>
        <taxon>Aspergillus</taxon>
        <taxon>Aspergillus subgen. Aspergillus</taxon>
    </lineage>
</organism>
<reference evidence="7" key="1">
    <citation type="journal article" date="2014" name="Nat. Commun.">
        <title>Genomic adaptations of the halophilic Dead Sea filamentous fungus Eurotium rubrum.</title>
        <authorList>
            <person name="Kis-Papo T."/>
            <person name="Weig A.R."/>
            <person name="Riley R."/>
            <person name="Persoh D."/>
            <person name="Salamov A."/>
            <person name="Sun H."/>
            <person name="Lipzen A."/>
            <person name="Wasser S.P."/>
            <person name="Rambold G."/>
            <person name="Grigoriev I.V."/>
            <person name="Nevo E."/>
        </authorList>
    </citation>
    <scope>NUCLEOTIDE SEQUENCE [LARGE SCALE GENOMIC DNA]</scope>
    <source>
        <strain evidence="7">CBS 135680</strain>
    </source>
</reference>
<proteinExistence type="predicted"/>
<dbReference type="GO" id="GO:0006297">
    <property type="term" value="P:nucleotide-excision repair, DNA gap filling"/>
    <property type="evidence" value="ECO:0007669"/>
    <property type="project" value="TreeGrafter"/>
</dbReference>
<feature type="compositionally biased region" description="Polar residues" evidence="5">
    <location>
        <begin position="225"/>
        <end position="236"/>
    </location>
</feature>
<dbReference type="Pfam" id="PF09507">
    <property type="entry name" value="CDC27"/>
    <property type="match status" value="1"/>
</dbReference>
<feature type="compositionally biased region" description="Basic residues" evidence="5">
    <location>
        <begin position="381"/>
        <end position="394"/>
    </location>
</feature>
<comment type="subcellular location">
    <subcellularLocation>
        <location evidence="1">Nucleus</location>
    </subcellularLocation>
</comment>
<dbReference type="EMBL" id="KK088418">
    <property type="protein sequence ID" value="EYE96523.1"/>
    <property type="molecule type" value="Genomic_DNA"/>
</dbReference>